<dbReference type="PANTHER" id="PTHR46066">
    <property type="entry name" value="CHITINASE DOMAIN-CONTAINING PROTEIN 1 FAMILY MEMBER"/>
    <property type="match status" value="1"/>
</dbReference>
<reference evidence="3 4" key="1">
    <citation type="journal article" date="2016" name="Nat. Commun.">
        <title>Thousands of microbial genomes shed light on interconnected biogeochemical processes in an aquifer system.</title>
        <authorList>
            <person name="Anantharaman K."/>
            <person name="Brown C.T."/>
            <person name="Hug L.A."/>
            <person name="Sharon I."/>
            <person name="Castelle C.J."/>
            <person name="Probst A.J."/>
            <person name="Thomas B.C."/>
            <person name="Singh A."/>
            <person name="Wilkins M.J."/>
            <person name="Karaoz U."/>
            <person name="Brodie E.L."/>
            <person name="Williams K.H."/>
            <person name="Hubbard S.S."/>
            <person name="Banfield J.F."/>
        </authorList>
    </citation>
    <scope>NUCLEOTIDE SEQUENCE [LARGE SCALE GENOMIC DNA]</scope>
</reference>
<dbReference type="AlphaFoldDB" id="A0A1F6E2F3"/>
<evidence type="ECO:0000313" key="3">
    <source>
        <dbReference type="EMBL" id="OGG67806.1"/>
    </source>
</evidence>
<dbReference type="InterPro" id="IPR001223">
    <property type="entry name" value="Glyco_hydro18_cat"/>
</dbReference>
<feature type="signal peptide" evidence="1">
    <location>
        <begin position="1"/>
        <end position="25"/>
    </location>
</feature>
<dbReference type="EMBL" id="MFLM01000022">
    <property type="protein sequence ID" value="OGG67806.1"/>
    <property type="molecule type" value="Genomic_DNA"/>
</dbReference>
<comment type="caution">
    <text evidence="3">The sequence shown here is derived from an EMBL/GenBank/DDBJ whole genome shotgun (WGS) entry which is preliminary data.</text>
</comment>
<dbReference type="Gene3D" id="3.10.50.10">
    <property type="match status" value="1"/>
</dbReference>
<keyword evidence="1" id="KW-0732">Signal</keyword>
<dbReference type="GO" id="GO:0005975">
    <property type="term" value="P:carbohydrate metabolic process"/>
    <property type="evidence" value="ECO:0007669"/>
    <property type="project" value="InterPro"/>
</dbReference>
<dbReference type="InterPro" id="IPR017853">
    <property type="entry name" value="GH"/>
</dbReference>
<dbReference type="InterPro" id="IPR011583">
    <property type="entry name" value="Chitinase_II/V-like_cat"/>
</dbReference>
<dbReference type="SUPFAM" id="SSF51445">
    <property type="entry name" value="(Trans)glycosidases"/>
    <property type="match status" value="1"/>
</dbReference>
<feature type="domain" description="GH18" evidence="2">
    <location>
        <begin position="32"/>
        <end position="341"/>
    </location>
</feature>
<dbReference type="Pfam" id="PF00704">
    <property type="entry name" value="Glyco_hydro_18"/>
    <property type="match status" value="1"/>
</dbReference>
<dbReference type="PANTHER" id="PTHR46066:SF2">
    <property type="entry name" value="CHITINASE DOMAIN-CONTAINING PROTEIN 1"/>
    <property type="match status" value="1"/>
</dbReference>
<dbReference type="InterPro" id="IPR029070">
    <property type="entry name" value="Chitinase_insertion_sf"/>
</dbReference>
<gene>
    <name evidence="3" type="ORF">A3C95_02185</name>
</gene>
<organism evidence="3 4">
    <name type="scientific">Candidatus Kaiserbacteria bacterium RIFCSPHIGHO2_02_FULL_56_30</name>
    <dbReference type="NCBI Taxonomy" id="1798499"/>
    <lineage>
        <taxon>Bacteria</taxon>
        <taxon>Candidatus Kaiseribacteriota</taxon>
    </lineage>
</organism>
<dbReference type="Proteomes" id="UP000177107">
    <property type="component" value="Unassembled WGS sequence"/>
</dbReference>
<dbReference type="SMART" id="SM00636">
    <property type="entry name" value="Glyco_18"/>
    <property type="match status" value="1"/>
</dbReference>
<evidence type="ECO:0000256" key="1">
    <source>
        <dbReference type="SAM" id="SignalP"/>
    </source>
</evidence>
<evidence type="ECO:0000313" key="4">
    <source>
        <dbReference type="Proteomes" id="UP000177107"/>
    </source>
</evidence>
<feature type="chain" id="PRO_5009524088" description="GH18 domain-containing protein" evidence="1">
    <location>
        <begin position="26"/>
        <end position="341"/>
    </location>
</feature>
<name>A0A1F6E2F3_9BACT</name>
<evidence type="ECO:0000259" key="2">
    <source>
        <dbReference type="PROSITE" id="PS51910"/>
    </source>
</evidence>
<accession>A0A1F6E2F3</accession>
<sequence length="341" mass="38452">MLLARLALVPLVMSGVLALPFSVLAATPTYKPMRLFYYTDNEFAKKSFMKNAWHVDIFAPQVYELKADGTLSGTLEEELIAYAKKNKAHIMPLVTNEKFSVNSHKDLLDDPAMQAIAISAMITEAKNRGYWGWQFDFEQMSADHRDAYSAFVARAAEVFRAAGLKTSVAVVAKISDNPTDYPNNLWQKLIGVYDYDALATSADFISVMSYDDPTSKGPAVQWAWLEKVLDYSLLHVPKEKLSLGLALYYWARDASTGKLIGIGGNETIDGIFVRRKVVVTFDSLNKMPVMHYMAEGVMYSLWYENAKSIRYKYDLIKAHKLYGFSAWTLGLEVPSIWNVLK</sequence>
<dbReference type="STRING" id="1798499.A3C95_02185"/>
<dbReference type="GO" id="GO:0008061">
    <property type="term" value="F:chitin binding"/>
    <property type="evidence" value="ECO:0007669"/>
    <property type="project" value="InterPro"/>
</dbReference>
<protein>
    <recommendedName>
        <fullName evidence="2">GH18 domain-containing protein</fullName>
    </recommendedName>
</protein>
<dbReference type="PROSITE" id="PS51910">
    <property type="entry name" value="GH18_2"/>
    <property type="match status" value="1"/>
</dbReference>
<proteinExistence type="predicted"/>
<dbReference type="Gene3D" id="3.20.20.80">
    <property type="entry name" value="Glycosidases"/>
    <property type="match status" value="1"/>
</dbReference>